<gene>
    <name evidence="2" type="ORF">EJ06DRAFT_394288</name>
</gene>
<sequence>MQQGVKQKSQTNGLVTCIRASTPVSTETCSTLTFSTPIPSSKPVLPASTSNPPPLTSHPHSHRSVCRNRVEVKAAPSTAMALFSDPLPHRDHPHGRCTLHAHGRLPRARRASRFTISPVDGGCHRGFERARRASLHILTHVVRVFSVPSHLSRRLHPCRGLCALPCRLALPKVCI</sequence>
<protein>
    <submittedName>
        <fullName evidence="2">Uncharacterized protein</fullName>
    </submittedName>
</protein>
<name>A0A6G1HZM6_9PEZI</name>
<dbReference type="AlphaFoldDB" id="A0A6G1HZM6"/>
<dbReference type="Proteomes" id="UP000799640">
    <property type="component" value="Unassembled WGS sequence"/>
</dbReference>
<organism evidence="2 3">
    <name type="scientific">Trichodelitschia bisporula</name>
    <dbReference type="NCBI Taxonomy" id="703511"/>
    <lineage>
        <taxon>Eukaryota</taxon>
        <taxon>Fungi</taxon>
        <taxon>Dikarya</taxon>
        <taxon>Ascomycota</taxon>
        <taxon>Pezizomycotina</taxon>
        <taxon>Dothideomycetes</taxon>
        <taxon>Dothideomycetes incertae sedis</taxon>
        <taxon>Phaeotrichales</taxon>
        <taxon>Phaeotrichaceae</taxon>
        <taxon>Trichodelitschia</taxon>
    </lineage>
</organism>
<evidence type="ECO:0000313" key="3">
    <source>
        <dbReference type="Proteomes" id="UP000799640"/>
    </source>
</evidence>
<evidence type="ECO:0000313" key="2">
    <source>
        <dbReference type="EMBL" id="KAF2401498.1"/>
    </source>
</evidence>
<reference evidence="2" key="1">
    <citation type="journal article" date="2020" name="Stud. Mycol.">
        <title>101 Dothideomycetes genomes: a test case for predicting lifestyles and emergence of pathogens.</title>
        <authorList>
            <person name="Haridas S."/>
            <person name="Albert R."/>
            <person name="Binder M."/>
            <person name="Bloem J."/>
            <person name="Labutti K."/>
            <person name="Salamov A."/>
            <person name="Andreopoulos B."/>
            <person name="Baker S."/>
            <person name="Barry K."/>
            <person name="Bills G."/>
            <person name="Bluhm B."/>
            <person name="Cannon C."/>
            <person name="Castanera R."/>
            <person name="Culley D."/>
            <person name="Daum C."/>
            <person name="Ezra D."/>
            <person name="Gonzalez J."/>
            <person name="Henrissat B."/>
            <person name="Kuo A."/>
            <person name="Liang C."/>
            <person name="Lipzen A."/>
            <person name="Lutzoni F."/>
            <person name="Magnuson J."/>
            <person name="Mondo S."/>
            <person name="Nolan M."/>
            <person name="Ohm R."/>
            <person name="Pangilinan J."/>
            <person name="Park H.-J."/>
            <person name="Ramirez L."/>
            <person name="Alfaro M."/>
            <person name="Sun H."/>
            <person name="Tritt A."/>
            <person name="Yoshinaga Y."/>
            <person name="Zwiers L.-H."/>
            <person name="Turgeon B."/>
            <person name="Goodwin S."/>
            <person name="Spatafora J."/>
            <person name="Crous P."/>
            <person name="Grigoriev I."/>
        </authorList>
    </citation>
    <scope>NUCLEOTIDE SEQUENCE</scope>
    <source>
        <strain evidence="2">CBS 262.69</strain>
    </source>
</reference>
<accession>A0A6G1HZM6</accession>
<proteinExistence type="predicted"/>
<dbReference type="EMBL" id="ML996693">
    <property type="protein sequence ID" value="KAF2401498.1"/>
    <property type="molecule type" value="Genomic_DNA"/>
</dbReference>
<evidence type="ECO:0000256" key="1">
    <source>
        <dbReference type="SAM" id="MobiDB-lite"/>
    </source>
</evidence>
<feature type="region of interest" description="Disordered" evidence="1">
    <location>
        <begin position="40"/>
        <end position="64"/>
    </location>
</feature>
<keyword evidence="3" id="KW-1185">Reference proteome</keyword>